<keyword evidence="3" id="KW-0808">Transferase</keyword>
<dbReference type="SUPFAM" id="SSF69593">
    <property type="entry name" value="Glycerol-3-phosphate (1)-acyltransferase"/>
    <property type="match status" value="1"/>
</dbReference>
<name>A0A975GEX9_9BACT</name>
<proteinExistence type="predicted"/>
<dbReference type="InterPro" id="IPR002123">
    <property type="entry name" value="Plipid/glycerol_acylTrfase"/>
</dbReference>
<organism evidence="3 4">
    <name type="scientific">Desulfonema limicola</name>
    <dbReference type="NCBI Taxonomy" id="45656"/>
    <lineage>
        <taxon>Bacteria</taxon>
        <taxon>Pseudomonadati</taxon>
        <taxon>Thermodesulfobacteriota</taxon>
        <taxon>Desulfobacteria</taxon>
        <taxon>Desulfobacterales</taxon>
        <taxon>Desulfococcaceae</taxon>
        <taxon>Desulfonema</taxon>
    </lineage>
</organism>
<dbReference type="KEGG" id="dli:dnl_08850"/>
<dbReference type="SMART" id="SM00563">
    <property type="entry name" value="PlsC"/>
    <property type="match status" value="1"/>
</dbReference>
<dbReference type="NCBIfam" id="NF010621">
    <property type="entry name" value="PRK14014.1"/>
    <property type="match status" value="1"/>
</dbReference>
<evidence type="ECO:0000256" key="1">
    <source>
        <dbReference type="SAM" id="Phobius"/>
    </source>
</evidence>
<feature type="transmembrane region" description="Helical" evidence="1">
    <location>
        <begin position="12"/>
        <end position="35"/>
    </location>
</feature>
<dbReference type="EMBL" id="CP061799">
    <property type="protein sequence ID" value="QTA78658.1"/>
    <property type="molecule type" value="Genomic_DNA"/>
</dbReference>
<keyword evidence="4" id="KW-1185">Reference proteome</keyword>
<dbReference type="PANTHER" id="PTHR10983">
    <property type="entry name" value="1-ACYLGLYCEROL-3-PHOSPHATE ACYLTRANSFERASE-RELATED"/>
    <property type="match status" value="1"/>
</dbReference>
<dbReference type="Proteomes" id="UP000663720">
    <property type="component" value="Chromosome"/>
</dbReference>
<dbReference type="GO" id="GO:0016746">
    <property type="term" value="F:acyltransferase activity"/>
    <property type="evidence" value="ECO:0007669"/>
    <property type="project" value="UniProtKB-KW"/>
</dbReference>
<feature type="domain" description="Phospholipid/glycerol acyltransferase" evidence="2">
    <location>
        <begin position="89"/>
        <end position="231"/>
    </location>
</feature>
<dbReference type="PANTHER" id="PTHR10983:SF16">
    <property type="entry name" value="LYSOCARDIOLIPIN ACYLTRANSFERASE 1"/>
    <property type="match status" value="1"/>
</dbReference>
<dbReference type="RefSeq" id="WP_207690488.1">
    <property type="nucleotide sequence ID" value="NZ_CP061799.1"/>
</dbReference>
<evidence type="ECO:0000259" key="2">
    <source>
        <dbReference type="SMART" id="SM00563"/>
    </source>
</evidence>
<dbReference type="CDD" id="cd07990">
    <property type="entry name" value="LPLAT_LCLAT1-like"/>
    <property type="match status" value="1"/>
</dbReference>
<keyword evidence="1" id="KW-0812">Transmembrane</keyword>
<evidence type="ECO:0000313" key="4">
    <source>
        <dbReference type="Proteomes" id="UP000663720"/>
    </source>
</evidence>
<evidence type="ECO:0000313" key="3">
    <source>
        <dbReference type="EMBL" id="QTA78658.1"/>
    </source>
</evidence>
<protein>
    <submittedName>
        <fullName evidence="3">Acyltransferase</fullName>
    </submittedName>
</protein>
<dbReference type="AlphaFoldDB" id="A0A975GEX9"/>
<dbReference type="Pfam" id="PF01553">
    <property type="entry name" value="Acyltransferase"/>
    <property type="match status" value="1"/>
</dbReference>
<keyword evidence="1" id="KW-0472">Membrane</keyword>
<accession>A0A975GEX9</accession>
<keyword evidence="1" id="KW-1133">Transmembrane helix</keyword>
<reference evidence="3" key="1">
    <citation type="journal article" date="2021" name="Microb. Physiol.">
        <title>Proteogenomic Insights into the Physiology of Marine, Sulfate-Reducing, Filamentous Desulfonema limicola and Desulfonema magnum.</title>
        <authorList>
            <person name="Schnaars V."/>
            <person name="Wohlbrand L."/>
            <person name="Scheve S."/>
            <person name="Hinrichs C."/>
            <person name="Reinhardt R."/>
            <person name="Rabus R."/>
        </authorList>
    </citation>
    <scope>NUCLEOTIDE SEQUENCE</scope>
    <source>
        <strain evidence="3">5ac10</strain>
    </source>
</reference>
<gene>
    <name evidence="3" type="ORF">dnl_08850</name>
</gene>
<keyword evidence="3" id="KW-0012">Acyltransferase</keyword>
<sequence length="324" mass="38057">MIKKVFYNLRGLVSLLIYFLNTMFWVIPIFLTAIIKLIAPHKSFSRLCDYILTGSANNWVWINNLTQQIFCNIKWHVSGLNNLKPCQWYLITANHQSWVDILVLQRIFHHKIPFLKFFLKKELFWVPVLGLAWWALDFPFMKRYSRDFIKKYPHLKGRDLDVTKKACEKFKTIPVSIINFAEGTRFTKTKHKKQDSPYKNLLKPKAGGLAFVLGAMGEYLDSFLDVTIAYPEGAKSFWDFLCGNIKDIRVQVKSLTIKPEMLGDYFEDKQFRNDFQTWVNKLWEQKDRCIDVMLSDTQSDIDTSRSALSICSEPLPDFNKIRIL</sequence>